<evidence type="ECO:0000259" key="2">
    <source>
        <dbReference type="Pfam" id="PF18962"/>
    </source>
</evidence>
<evidence type="ECO:0000256" key="1">
    <source>
        <dbReference type="SAM" id="SignalP"/>
    </source>
</evidence>
<dbReference type="Pfam" id="PF18962">
    <property type="entry name" value="Por_Secre_tail"/>
    <property type="match status" value="1"/>
</dbReference>
<feature type="signal peptide" evidence="1">
    <location>
        <begin position="1"/>
        <end position="20"/>
    </location>
</feature>
<evidence type="ECO:0000313" key="4">
    <source>
        <dbReference type="Proteomes" id="UP001500567"/>
    </source>
</evidence>
<keyword evidence="4" id="KW-1185">Reference proteome</keyword>
<comment type="caution">
    <text evidence="3">The sequence shown here is derived from an EMBL/GenBank/DDBJ whole genome shotgun (WGS) entry which is preliminary data.</text>
</comment>
<feature type="chain" id="PRO_5046182457" description="Secretion system C-terminal sorting domain-containing protein" evidence="1">
    <location>
        <begin position="21"/>
        <end position="450"/>
    </location>
</feature>
<sequence length="450" mass="49856">MKAFYFLLYAVLGSAGSVAAQTCHLPTVALSSLETLVHRYSPGLRLPGPAAAAQRGQQTSVTQPGRVMRYEWNPATNRWEAPQLVLYTYTAQARLSQETHADSATASPTYRLNYTYTAGNQLTQTLQQDYTGGSWENSFRRTATFDARGTPTEELNQDWISGAWSTTAGTRSANNYTTTGFLAQQVVQTFSTATTSFVNDVRITYKIPASGPYTEFTVQRWSGGQWQDEFRVTGITWYDAGRQLATGLQIQIPINIFWVSVLRLTATYQTNGSSVSTYEARPNPAGPWLNDSRTTETYDAYNNRLSLLQEVWSGTAWAINDWSRALLTYNAQQIVLRRDEQLAIGTAPFINQQRYNFGSFQVIPLRTPPAAPTAQLQLFPNPTTGLVTLRLAGLTGSLTGEVLNALGQQVLRFSLPSPANELDVSALQAGLYTVRLQTPQGMIIKRLVRQ</sequence>
<dbReference type="NCBIfam" id="TIGR04183">
    <property type="entry name" value="Por_Secre_tail"/>
    <property type="match status" value="1"/>
</dbReference>
<protein>
    <recommendedName>
        <fullName evidence="2">Secretion system C-terminal sorting domain-containing protein</fullName>
    </recommendedName>
</protein>
<proteinExistence type="predicted"/>
<evidence type="ECO:0000313" key="3">
    <source>
        <dbReference type="EMBL" id="GAA4004297.1"/>
    </source>
</evidence>
<organism evidence="3 4">
    <name type="scientific">Hymenobacter fastidiosus</name>
    <dbReference type="NCBI Taxonomy" id="486264"/>
    <lineage>
        <taxon>Bacteria</taxon>
        <taxon>Pseudomonadati</taxon>
        <taxon>Bacteroidota</taxon>
        <taxon>Cytophagia</taxon>
        <taxon>Cytophagales</taxon>
        <taxon>Hymenobacteraceae</taxon>
        <taxon>Hymenobacter</taxon>
    </lineage>
</organism>
<dbReference type="EMBL" id="BAABDJ010000008">
    <property type="protein sequence ID" value="GAA4004297.1"/>
    <property type="molecule type" value="Genomic_DNA"/>
</dbReference>
<feature type="domain" description="Secretion system C-terminal sorting" evidence="2">
    <location>
        <begin position="378"/>
        <end position="448"/>
    </location>
</feature>
<gene>
    <name evidence="3" type="ORF">GCM10022408_15040</name>
</gene>
<dbReference type="InterPro" id="IPR026444">
    <property type="entry name" value="Secre_tail"/>
</dbReference>
<keyword evidence="1" id="KW-0732">Signal</keyword>
<reference evidence="4" key="1">
    <citation type="journal article" date="2019" name="Int. J. Syst. Evol. Microbiol.">
        <title>The Global Catalogue of Microorganisms (GCM) 10K type strain sequencing project: providing services to taxonomists for standard genome sequencing and annotation.</title>
        <authorList>
            <consortium name="The Broad Institute Genomics Platform"/>
            <consortium name="The Broad Institute Genome Sequencing Center for Infectious Disease"/>
            <person name="Wu L."/>
            <person name="Ma J."/>
        </authorList>
    </citation>
    <scope>NUCLEOTIDE SEQUENCE [LARGE SCALE GENOMIC DNA]</scope>
    <source>
        <strain evidence="4">JCM 17224</strain>
    </source>
</reference>
<name>A0ABP7RZ08_9BACT</name>
<accession>A0ABP7RZ08</accession>
<dbReference type="Gene3D" id="2.40.128.720">
    <property type="match status" value="1"/>
</dbReference>
<dbReference type="RefSeq" id="WP_345072087.1">
    <property type="nucleotide sequence ID" value="NZ_BAABDJ010000008.1"/>
</dbReference>
<dbReference type="Proteomes" id="UP001500567">
    <property type="component" value="Unassembled WGS sequence"/>
</dbReference>